<feature type="transmembrane region" description="Helical" evidence="1">
    <location>
        <begin position="9"/>
        <end position="30"/>
    </location>
</feature>
<gene>
    <name evidence="2" type="ORF">ACFSAU_06225</name>
</gene>
<organism evidence="2 3">
    <name type="scientific">Halolamina litorea</name>
    <dbReference type="NCBI Taxonomy" id="1515593"/>
    <lineage>
        <taxon>Archaea</taxon>
        <taxon>Methanobacteriati</taxon>
        <taxon>Methanobacteriota</taxon>
        <taxon>Stenosarchaea group</taxon>
        <taxon>Halobacteria</taxon>
        <taxon>Halobacteriales</taxon>
        <taxon>Haloferacaceae</taxon>
    </lineage>
</organism>
<keyword evidence="1" id="KW-1133">Transmembrane helix</keyword>
<comment type="caution">
    <text evidence="2">The sequence shown here is derived from an EMBL/GenBank/DDBJ whole genome shotgun (WGS) entry which is preliminary data.</text>
</comment>
<evidence type="ECO:0000313" key="2">
    <source>
        <dbReference type="EMBL" id="MFD1567082.1"/>
    </source>
</evidence>
<proteinExistence type="predicted"/>
<dbReference type="EMBL" id="JBHUCZ010000002">
    <property type="protein sequence ID" value="MFD1567082.1"/>
    <property type="molecule type" value="Genomic_DNA"/>
</dbReference>
<evidence type="ECO:0000256" key="1">
    <source>
        <dbReference type="SAM" id="Phobius"/>
    </source>
</evidence>
<dbReference type="RefSeq" id="WP_267646478.1">
    <property type="nucleotide sequence ID" value="NZ_JANHGR010000001.1"/>
</dbReference>
<reference evidence="2 3" key="1">
    <citation type="journal article" date="2019" name="Int. J. Syst. Evol. Microbiol.">
        <title>The Global Catalogue of Microorganisms (GCM) 10K type strain sequencing project: providing services to taxonomists for standard genome sequencing and annotation.</title>
        <authorList>
            <consortium name="The Broad Institute Genomics Platform"/>
            <consortium name="The Broad Institute Genome Sequencing Center for Infectious Disease"/>
            <person name="Wu L."/>
            <person name="Ma J."/>
        </authorList>
    </citation>
    <scope>NUCLEOTIDE SEQUENCE [LARGE SCALE GENOMIC DNA]</scope>
    <source>
        <strain evidence="2 3">CGMCC 1.12859</strain>
    </source>
</reference>
<dbReference type="Proteomes" id="UP001597139">
    <property type="component" value="Unassembled WGS sequence"/>
</dbReference>
<sequence>MAHDSSSDLGLGVGVTLSVVALLAAAWLAVTDPSATFESGTHEAAVPFALALGGGIAAIAAMHLFWGE</sequence>
<accession>A0ABD6BPQ2</accession>
<protein>
    <submittedName>
        <fullName evidence="2">Uncharacterized protein</fullName>
    </submittedName>
</protein>
<keyword evidence="1" id="KW-0812">Transmembrane</keyword>
<keyword evidence="1" id="KW-0472">Membrane</keyword>
<feature type="transmembrane region" description="Helical" evidence="1">
    <location>
        <begin position="45"/>
        <end position="66"/>
    </location>
</feature>
<evidence type="ECO:0000313" key="3">
    <source>
        <dbReference type="Proteomes" id="UP001597139"/>
    </source>
</evidence>
<keyword evidence="3" id="KW-1185">Reference proteome</keyword>
<name>A0ABD6BPQ2_9EURY</name>
<dbReference type="AlphaFoldDB" id="A0ABD6BPQ2"/>